<reference evidence="1" key="2">
    <citation type="submission" date="2010-05" db="EMBL/GenBank/DDBJ databases">
        <title>The Genome Sequence of Magnaporthe poae strain ATCC 64411.</title>
        <authorList>
            <consortium name="The Broad Institute Genome Sequencing Platform"/>
            <consortium name="Broad Institute Genome Sequencing Center for Infectious Disease"/>
            <person name="Ma L.-J."/>
            <person name="Dead R."/>
            <person name="Young S."/>
            <person name="Zeng Q."/>
            <person name="Koehrsen M."/>
            <person name="Alvarado L."/>
            <person name="Berlin A."/>
            <person name="Chapman S.B."/>
            <person name="Chen Z."/>
            <person name="Freedman E."/>
            <person name="Gellesch M."/>
            <person name="Goldberg J."/>
            <person name="Griggs A."/>
            <person name="Gujja S."/>
            <person name="Heilman E.R."/>
            <person name="Heiman D."/>
            <person name="Hepburn T."/>
            <person name="Howarth C."/>
            <person name="Jen D."/>
            <person name="Larson L."/>
            <person name="Mehta T."/>
            <person name="Neiman D."/>
            <person name="Pearson M."/>
            <person name="Roberts A."/>
            <person name="Saif S."/>
            <person name="Shea T."/>
            <person name="Shenoy N."/>
            <person name="Sisk P."/>
            <person name="Stolte C."/>
            <person name="Sykes S."/>
            <person name="Walk T."/>
            <person name="White J."/>
            <person name="Yandava C."/>
            <person name="Haas B."/>
            <person name="Nusbaum C."/>
            <person name="Birren B."/>
        </authorList>
    </citation>
    <scope>NUCLEOTIDE SEQUENCE</scope>
    <source>
        <strain evidence="1">ATCC 64411</strain>
    </source>
</reference>
<dbReference type="VEuPathDB" id="FungiDB:MAPG_09339"/>
<reference evidence="2" key="4">
    <citation type="journal article" date="2015" name="G3 (Bethesda)">
        <title>Genome sequences of three phytopathogenic species of the Magnaporthaceae family of fungi.</title>
        <authorList>
            <person name="Okagaki L.H."/>
            <person name="Nunes C.C."/>
            <person name="Sailsbery J."/>
            <person name="Clay B."/>
            <person name="Brown D."/>
            <person name="John T."/>
            <person name="Oh Y."/>
            <person name="Young N."/>
            <person name="Fitzgerald M."/>
            <person name="Haas B.J."/>
            <person name="Zeng Q."/>
            <person name="Young S."/>
            <person name="Adiconis X."/>
            <person name="Fan L."/>
            <person name="Levin J.Z."/>
            <person name="Mitchell T.K."/>
            <person name="Okubara P.A."/>
            <person name="Farman M.L."/>
            <person name="Kohn L.M."/>
            <person name="Birren B."/>
            <person name="Ma L.-J."/>
            <person name="Dean R.A."/>
        </authorList>
    </citation>
    <scope>NUCLEOTIDE SEQUENCE</scope>
    <source>
        <strain evidence="2">ATCC 64411 / 73-15</strain>
    </source>
</reference>
<dbReference type="Gene3D" id="3.40.50.1820">
    <property type="entry name" value="alpha/beta hydrolase"/>
    <property type="match status" value="1"/>
</dbReference>
<accession>A0A0C4E9P3</accession>
<evidence type="ECO:0000313" key="2">
    <source>
        <dbReference type="EnsemblFungi" id="MAPG_09339T0"/>
    </source>
</evidence>
<dbReference type="AlphaFoldDB" id="A0A0C4E9P3"/>
<evidence type="ECO:0000313" key="3">
    <source>
        <dbReference type="Proteomes" id="UP000011715"/>
    </source>
</evidence>
<evidence type="ECO:0008006" key="4">
    <source>
        <dbReference type="Google" id="ProtNLM"/>
    </source>
</evidence>
<dbReference type="OrthoDB" id="2418081at2759"/>
<protein>
    <recommendedName>
        <fullName evidence="4">Phospholipase/carboxylesterase/thioesterase domain-containing protein</fullName>
    </recommendedName>
</protein>
<reference evidence="1" key="3">
    <citation type="submission" date="2011-03" db="EMBL/GenBank/DDBJ databases">
        <title>Annotation of Magnaporthe poae ATCC 64411.</title>
        <authorList>
            <person name="Ma L.-J."/>
            <person name="Dead R."/>
            <person name="Young S.K."/>
            <person name="Zeng Q."/>
            <person name="Gargeya S."/>
            <person name="Fitzgerald M."/>
            <person name="Haas B."/>
            <person name="Abouelleil A."/>
            <person name="Alvarado L."/>
            <person name="Arachchi H.M."/>
            <person name="Berlin A."/>
            <person name="Brown A."/>
            <person name="Chapman S.B."/>
            <person name="Chen Z."/>
            <person name="Dunbar C."/>
            <person name="Freedman E."/>
            <person name="Gearin G."/>
            <person name="Gellesch M."/>
            <person name="Goldberg J."/>
            <person name="Griggs A."/>
            <person name="Gujja S."/>
            <person name="Heiman D."/>
            <person name="Howarth C."/>
            <person name="Larson L."/>
            <person name="Lui A."/>
            <person name="MacDonald P.J.P."/>
            <person name="Mehta T."/>
            <person name="Montmayeur A."/>
            <person name="Murphy C."/>
            <person name="Neiman D."/>
            <person name="Pearson M."/>
            <person name="Priest M."/>
            <person name="Roberts A."/>
            <person name="Saif S."/>
            <person name="Shea T."/>
            <person name="Shenoy N."/>
            <person name="Sisk P."/>
            <person name="Stolte C."/>
            <person name="Sykes S."/>
            <person name="Yandava C."/>
            <person name="Wortman J."/>
            <person name="Nusbaum C."/>
            <person name="Birren B."/>
        </authorList>
    </citation>
    <scope>NUCLEOTIDE SEQUENCE</scope>
    <source>
        <strain evidence="1">ATCC 64411</strain>
    </source>
</reference>
<name>A0A0C4E9P3_MAGP6</name>
<reference evidence="3" key="1">
    <citation type="submission" date="2010-05" db="EMBL/GenBank/DDBJ databases">
        <title>The genome sequence of Magnaporthe poae strain ATCC 64411.</title>
        <authorList>
            <person name="Ma L.-J."/>
            <person name="Dead R."/>
            <person name="Young S."/>
            <person name="Zeng Q."/>
            <person name="Koehrsen M."/>
            <person name="Alvarado L."/>
            <person name="Berlin A."/>
            <person name="Chapman S.B."/>
            <person name="Chen Z."/>
            <person name="Freedman E."/>
            <person name="Gellesch M."/>
            <person name="Goldberg J."/>
            <person name="Griggs A."/>
            <person name="Gujja S."/>
            <person name="Heilman E.R."/>
            <person name="Heiman D."/>
            <person name="Hepburn T."/>
            <person name="Howarth C."/>
            <person name="Jen D."/>
            <person name="Larson L."/>
            <person name="Mehta T."/>
            <person name="Neiman D."/>
            <person name="Pearson M."/>
            <person name="Roberts A."/>
            <person name="Saif S."/>
            <person name="Shea T."/>
            <person name="Shenoy N."/>
            <person name="Sisk P."/>
            <person name="Stolte C."/>
            <person name="Sykes S."/>
            <person name="Walk T."/>
            <person name="White J."/>
            <person name="Yandava C."/>
            <person name="Haas B."/>
            <person name="Nusbaum C."/>
            <person name="Birren B."/>
        </authorList>
    </citation>
    <scope>NUCLEOTIDE SEQUENCE [LARGE SCALE GENOMIC DNA]</scope>
    <source>
        <strain evidence="3">ATCC 64411 / 73-15</strain>
    </source>
</reference>
<dbReference type="EMBL" id="ADBL01002291">
    <property type="status" value="NOT_ANNOTATED_CDS"/>
    <property type="molecule type" value="Genomic_DNA"/>
</dbReference>
<dbReference type="STRING" id="644358.A0A0C4E9P3"/>
<organism evidence="2 3">
    <name type="scientific">Magnaporthiopsis poae (strain ATCC 64411 / 73-15)</name>
    <name type="common">Kentucky bluegrass fungus</name>
    <name type="synonym">Magnaporthe poae</name>
    <dbReference type="NCBI Taxonomy" id="644358"/>
    <lineage>
        <taxon>Eukaryota</taxon>
        <taxon>Fungi</taxon>
        <taxon>Dikarya</taxon>
        <taxon>Ascomycota</taxon>
        <taxon>Pezizomycotina</taxon>
        <taxon>Sordariomycetes</taxon>
        <taxon>Sordariomycetidae</taxon>
        <taxon>Magnaporthales</taxon>
        <taxon>Magnaporthaceae</taxon>
        <taxon>Magnaporthiopsis</taxon>
    </lineage>
</organism>
<gene>
    <name evidence="1" type="ORF">MAPG_09339</name>
</gene>
<dbReference type="EnsemblFungi" id="MAPG_09339T0">
    <property type="protein sequence ID" value="MAPG_09339T0"/>
    <property type="gene ID" value="MAPG_09339"/>
</dbReference>
<dbReference type="EMBL" id="GL876974">
    <property type="protein sequence ID" value="KLU90377.1"/>
    <property type="molecule type" value="Genomic_DNA"/>
</dbReference>
<dbReference type="InterPro" id="IPR029058">
    <property type="entry name" value="AB_hydrolase_fold"/>
</dbReference>
<dbReference type="Proteomes" id="UP000011715">
    <property type="component" value="Unassembled WGS sequence"/>
</dbReference>
<keyword evidence="3" id="KW-1185">Reference proteome</keyword>
<sequence>MEDVSRHIGPTRLLALKDSLELRISSVLDEGARAHFRNTIASPKHRHFLGLYPAAEIHLGCDGSNAWDVTPPPANQLDAPPRRILWGGTLTTGVSYGIPGLFGLNMAWLVPEAAVMLHMIQAYLHCNLRQHAIKGDLFKDLSKVFRVMRDRVYTSRKGAPLSFHSFSSNTALSGVVFVEAWELLGARDECAGAGKGDKGKEILVFFGHFEHEPMRPAAPWPCRTWFTVPSDREYLVASLQCLKRMQSPNRPMEFLLGHYWIPSSRNPFQCHGTNCNMLQRLVTGRQARTTDFAGWLRRDRRRRVRERLRPEPHALRSGGSNWEDTFVAPWEIVTYPLCHEQWTEPFYHEDETKCQSPVGLPGHGGRHVRVAAVLRPTPGAARIVEGAIFLWPWRRGSGGPGDPFKRDEEAGAEADPARAAVEWLGNLKEGDADGEEAPLLFRMVLVFPGHGVPDDRVNVSLGREATACLAGLDVRVVSKEYETLGHWYSGEMLHDIVDFVSSPRVG</sequence>
<reference evidence="2" key="5">
    <citation type="submission" date="2015-06" db="UniProtKB">
        <authorList>
            <consortium name="EnsemblFungi"/>
        </authorList>
    </citation>
    <scope>IDENTIFICATION</scope>
    <source>
        <strain evidence="2">ATCC 64411</strain>
    </source>
</reference>
<evidence type="ECO:0000313" key="1">
    <source>
        <dbReference type="EMBL" id="KLU90377.1"/>
    </source>
</evidence>
<proteinExistence type="predicted"/>